<sequence>MSEGSSSAARSRVSAPARVWRSSPVPRQGAVPPLEVVPAPRATPLEVVPGPAVDEVTGLPLVLCPKCKILGQYSRLVAFTCRWTRNRGKRYFKCPRNEDWVPNRCDIIMVKEQYEQHLASSGYFPSISYVDVVPDLLMEEVEEVKLRLHEVKEGLAMLKLGMDEMKNKQPRCNVSCSVVVFVAVLSLFIGWILCK</sequence>
<accession>A0ABC9C988</accession>
<feature type="transmembrane region" description="Helical" evidence="1">
    <location>
        <begin position="172"/>
        <end position="193"/>
    </location>
</feature>
<evidence type="ECO:0000256" key="1">
    <source>
        <dbReference type="SAM" id="Phobius"/>
    </source>
</evidence>
<keyword evidence="1" id="KW-0472">Membrane</keyword>
<evidence type="ECO:0000313" key="3">
    <source>
        <dbReference type="Proteomes" id="UP001497457"/>
    </source>
</evidence>
<name>A0ABC9C988_9POAL</name>
<keyword evidence="1" id="KW-1133">Transmembrane helix</keyword>
<protein>
    <recommendedName>
        <fullName evidence="4">Zinc finger GRF-type domain-containing protein</fullName>
    </recommendedName>
</protein>
<dbReference type="Proteomes" id="UP001497457">
    <property type="component" value="Chromosome 29rd"/>
</dbReference>
<evidence type="ECO:0000313" key="2">
    <source>
        <dbReference type="EMBL" id="CAL5016902.1"/>
    </source>
</evidence>
<keyword evidence="3" id="KW-1185">Reference proteome</keyword>
<organism evidence="2 3">
    <name type="scientific">Urochloa decumbens</name>
    <dbReference type="NCBI Taxonomy" id="240449"/>
    <lineage>
        <taxon>Eukaryota</taxon>
        <taxon>Viridiplantae</taxon>
        <taxon>Streptophyta</taxon>
        <taxon>Embryophyta</taxon>
        <taxon>Tracheophyta</taxon>
        <taxon>Spermatophyta</taxon>
        <taxon>Magnoliopsida</taxon>
        <taxon>Liliopsida</taxon>
        <taxon>Poales</taxon>
        <taxon>Poaceae</taxon>
        <taxon>PACMAD clade</taxon>
        <taxon>Panicoideae</taxon>
        <taxon>Panicodae</taxon>
        <taxon>Paniceae</taxon>
        <taxon>Melinidinae</taxon>
        <taxon>Urochloa</taxon>
    </lineage>
</organism>
<evidence type="ECO:0008006" key="4">
    <source>
        <dbReference type="Google" id="ProtNLM"/>
    </source>
</evidence>
<gene>
    <name evidence="2" type="ORF">URODEC1_LOCUS73490</name>
</gene>
<dbReference type="AlphaFoldDB" id="A0ABC9C988"/>
<keyword evidence="1" id="KW-0812">Transmembrane</keyword>
<proteinExistence type="predicted"/>
<reference evidence="2" key="1">
    <citation type="submission" date="2024-10" db="EMBL/GenBank/DDBJ databases">
        <authorList>
            <person name="Ryan C."/>
        </authorList>
    </citation>
    <scope>NUCLEOTIDE SEQUENCE [LARGE SCALE GENOMIC DNA]</scope>
</reference>
<dbReference type="EMBL" id="OZ075139">
    <property type="protein sequence ID" value="CAL5016902.1"/>
    <property type="molecule type" value="Genomic_DNA"/>
</dbReference>